<dbReference type="PANTHER" id="PTHR44051">
    <property type="entry name" value="GLUTATHIONE S-TRANSFERASE-RELATED"/>
    <property type="match status" value="1"/>
</dbReference>
<dbReference type="InterPro" id="IPR004046">
    <property type="entry name" value="GST_C"/>
</dbReference>
<reference evidence="5 6" key="1">
    <citation type="submission" date="2019-03" db="EMBL/GenBank/DDBJ databases">
        <authorList>
            <person name="Gaulin E."/>
            <person name="Dumas B."/>
        </authorList>
    </citation>
    <scope>NUCLEOTIDE SEQUENCE [LARGE SCALE GENOMIC DNA]</scope>
    <source>
        <strain evidence="5">CBS 568.67</strain>
    </source>
</reference>
<dbReference type="PROSITE" id="PS50404">
    <property type="entry name" value="GST_NTER"/>
    <property type="match status" value="1"/>
</dbReference>
<feature type="domain" description="GST N-terminal" evidence="2">
    <location>
        <begin position="2"/>
        <end position="83"/>
    </location>
</feature>
<proteinExistence type="inferred from homology"/>
<dbReference type="Proteomes" id="UP000332933">
    <property type="component" value="Unassembled WGS sequence"/>
</dbReference>
<dbReference type="Gene3D" id="1.20.1050.10">
    <property type="match status" value="1"/>
</dbReference>
<dbReference type="EMBL" id="VJMH01007328">
    <property type="protein sequence ID" value="KAF0684047.1"/>
    <property type="molecule type" value="Genomic_DNA"/>
</dbReference>
<evidence type="ECO:0000256" key="1">
    <source>
        <dbReference type="ARBA" id="ARBA00007409"/>
    </source>
</evidence>
<dbReference type="SUPFAM" id="SSF47616">
    <property type="entry name" value="GST C-terminal domain-like"/>
    <property type="match status" value="1"/>
</dbReference>
<dbReference type="InterPro" id="IPR036282">
    <property type="entry name" value="Glutathione-S-Trfase_C_sf"/>
</dbReference>
<keyword evidence="6" id="KW-1185">Reference proteome</keyword>
<gene>
    <name evidence="5" type="primary">Aste57867_23968</name>
    <name evidence="4" type="ORF">As57867_023895</name>
    <name evidence="5" type="ORF">ASTE57867_23968</name>
</gene>
<dbReference type="InterPro" id="IPR010987">
    <property type="entry name" value="Glutathione-S-Trfase_C-like"/>
</dbReference>
<dbReference type="InterPro" id="IPR040079">
    <property type="entry name" value="Glutathione_S-Trfase"/>
</dbReference>
<protein>
    <submittedName>
        <fullName evidence="5">Aste57867_23968 protein</fullName>
    </submittedName>
</protein>
<dbReference type="PROSITE" id="PS50405">
    <property type="entry name" value="GST_CTER"/>
    <property type="match status" value="1"/>
</dbReference>
<dbReference type="SUPFAM" id="SSF52833">
    <property type="entry name" value="Thioredoxin-like"/>
    <property type="match status" value="1"/>
</dbReference>
<dbReference type="InterPro" id="IPR036249">
    <property type="entry name" value="Thioredoxin-like_sf"/>
</dbReference>
<name>A0A485LP69_9STRA</name>
<dbReference type="CDD" id="cd03057">
    <property type="entry name" value="GST_N_Beta"/>
    <property type="match status" value="1"/>
</dbReference>
<dbReference type="AlphaFoldDB" id="A0A485LP69"/>
<dbReference type="SFLD" id="SFLDS00019">
    <property type="entry name" value="Glutathione_Transferase_(cytos"/>
    <property type="match status" value="1"/>
</dbReference>
<dbReference type="PANTHER" id="PTHR44051:SF21">
    <property type="entry name" value="GLUTATHIONE S-TRANSFERASE FAMILY PROTEIN"/>
    <property type="match status" value="1"/>
</dbReference>
<accession>A0A485LP69</accession>
<evidence type="ECO:0000259" key="2">
    <source>
        <dbReference type="PROSITE" id="PS50404"/>
    </source>
</evidence>
<comment type="similarity">
    <text evidence="1">Belongs to the GST superfamily.</text>
</comment>
<evidence type="ECO:0000313" key="4">
    <source>
        <dbReference type="EMBL" id="KAF0684047.1"/>
    </source>
</evidence>
<dbReference type="Gene3D" id="3.40.30.10">
    <property type="entry name" value="Glutaredoxin"/>
    <property type="match status" value="1"/>
</dbReference>
<evidence type="ECO:0000313" key="5">
    <source>
        <dbReference type="EMBL" id="VFU00611.1"/>
    </source>
</evidence>
<sequence>MATMYTLYYSPSAASTVVHHMLIELNVPHELRLTDIEKGAQHDPEYRRLNPNGLVPTIVVDGKPMYEAAAITMFLADRHADAKFAPSIDDPKRTVYLQWFFHFANTFQPTHRLWLYNSDLPGTDHEVVKKTTAARIYAMWDRVDAHLAENDSPYMLGDDVSALDFYMTMLMRWSRHMPKPATTWPRLAALADLIKARPAWKKMYEVEGITEWL</sequence>
<evidence type="ECO:0000313" key="6">
    <source>
        <dbReference type="Proteomes" id="UP000332933"/>
    </source>
</evidence>
<dbReference type="InterPro" id="IPR004045">
    <property type="entry name" value="Glutathione_S-Trfase_N"/>
</dbReference>
<dbReference type="SFLD" id="SFLDG00358">
    <property type="entry name" value="Main_(cytGST)"/>
    <property type="match status" value="1"/>
</dbReference>
<dbReference type="Pfam" id="PF14497">
    <property type="entry name" value="GST_C_3"/>
    <property type="match status" value="1"/>
</dbReference>
<dbReference type="CDD" id="cd03188">
    <property type="entry name" value="GST_C_Beta"/>
    <property type="match status" value="1"/>
</dbReference>
<dbReference type="OrthoDB" id="58082at2759"/>
<organism evidence="5 6">
    <name type="scientific">Aphanomyces stellatus</name>
    <dbReference type="NCBI Taxonomy" id="120398"/>
    <lineage>
        <taxon>Eukaryota</taxon>
        <taxon>Sar</taxon>
        <taxon>Stramenopiles</taxon>
        <taxon>Oomycota</taxon>
        <taxon>Saprolegniomycetes</taxon>
        <taxon>Saprolegniales</taxon>
        <taxon>Verrucalvaceae</taxon>
        <taxon>Aphanomyces</taxon>
    </lineage>
</organism>
<evidence type="ECO:0000259" key="3">
    <source>
        <dbReference type="PROSITE" id="PS50405"/>
    </source>
</evidence>
<dbReference type="Pfam" id="PF13409">
    <property type="entry name" value="GST_N_2"/>
    <property type="match status" value="1"/>
</dbReference>
<reference evidence="4" key="2">
    <citation type="submission" date="2019-06" db="EMBL/GenBank/DDBJ databases">
        <title>Genomics analysis of Aphanomyces spp. identifies a new class of oomycete effector associated with host adaptation.</title>
        <authorList>
            <person name="Gaulin E."/>
        </authorList>
    </citation>
    <scope>NUCLEOTIDE SEQUENCE</scope>
    <source>
        <strain evidence="4">CBS 578.67</strain>
    </source>
</reference>
<dbReference type="SFLD" id="SFLDG01150">
    <property type="entry name" value="Main.1:_Beta-like"/>
    <property type="match status" value="1"/>
</dbReference>
<feature type="domain" description="GST C-terminal" evidence="3">
    <location>
        <begin position="89"/>
        <end position="212"/>
    </location>
</feature>
<dbReference type="EMBL" id="CAADRA010007354">
    <property type="protein sequence ID" value="VFU00611.1"/>
    <property type="molecule type" value="Genomic_DNA"/>
</dbReference>